<evidence type="ECO:0000256" key="1">
    <source>
        <dbReference type="SAM" id="Phobius"/>
    </source>
</evidence>
<name>A0A318YIH2_ASPNB</name>
<dbReference type="OrthoDB" id="5342184at2759"/>
<keyword evidence="1" id="KW-0812">Transmembrane</keyword>
<keyword evidence="3" id="KW-1185">Reference proteome</keyword>
<dbReference type="PANTHER" id="PTHR35040">
    <property type="match status" value="1"/>
</dbReference>
<reference evidence="2" key="1">
    <citation type="submission" date="2016-12" db="EMBL/GenBank/DDBJ databases">
        <title>The genomes of Aspergillus section Nigri reveals drivers in fungal speciation.</title>
        <authorList>
            <consortium name="DOE Joint Genome Institute"/>
            <person name="Vesth T.C."/>
            <person name="Nybo J."/>
            <person name="Theobald S."/>
            <person name="Brandl J."/>
            <person name="Frisvad J.C."/>
            <person name="Nielsen K.F."/>
            <person name="Lyhne E.K."/>
            <person name="Kogle M.E."/>
            <person name="Kuo A."/>
            <person name="Riley R."/>
            <person name="Clum A."/>
            <person name="Nolan M."/>
            <person name="Lipzen A."/>
            <person name="Salamov A."/>
            <person name="Henrissat B."/>
            <person name="Wiebenga A."/>
            <person name="De Vries R.P."/>
            <person name="Grigoriev I.V."/>
            <person name="Mortensen U.H."/>
            <person name="Andersen M.R."/>
            <person name="Baker S.E."/>
        </authorList>
    </citation>
    <scope>NUCLEOTIDE SEQUENCE [LARGE SCALE GENOMIC DNA]</scope>
    <source>
        <strain evidence="2">CBS 115656</strain>
    </source>
</reference>
<accession>A0A318YIH2</accession>
<dbReference type="InterPro" id="IPR021986">
    <property type="entry name" value="Spherulin4"/>
</dbReference>
<gene>
    <name evidence="2" type="ORF">BO87DRAFT_416126</name>
</gene>
<evidence type="ECO:0000313" key="2">
    <source>
        <dbReference type="EMBL" id="PYH33904.1"/>
    </source>
</evidence>
<keyword evidence="1" id="KW-1133">Transmembrane helix</keyword>
<proteinExistence type="predicted"/>
<dbReference type="EMBL" id="KZ821461">
    <property type="protein sequence ID" value="PYH33904.1"/>
    <property type="molecule type" value="Genomic_DNA"/>
</dbReference>
<dbReference type="GeneID" id="37129184"/>
<keyword evidence="1" id="KW-0472">Membrane</keyword>
<sequence length="585" mass="65052">MASESQRSSSYLGLAAAWMPRPNLTRPRRPWCIAISIAIAVVIIIVIVVPCAVLLTRKHGGEKTNVLFPLYIYPTNDSTWDPLYESVTTHPDLNFTVIINPSSGPGSSAYPSEEYTSSVERLSTYSNVRKVGYVRTAYATRNITAVLDDVATYAGWANRSLTLAMDGIFFDEAPYDYSAAKAEYMQTISEAVKSSSGLRRDRMVIHNPGTIPDSRYENNATDVTVVFESSYQDFHTEKHSLNAMASNRTAYAYMLHSVPDSLSNGTLRSFVNQMSRKAEYLFLTTLTEDYYESFDPEVSGAKSGNSTWTKIRYLPAPIPLFQCQLPTSVHLYSLSSLDPMATTTTTTTTTLPKSGVLVPLIAAYPELEFLVIVNPNSGPGALPCPDANYAREVARLNACPNVYPVGYIRIDYCRKPLAAACEEIDRYASWAAEYATTGLGVGGIMVDETPNHFNAAQAEYLRALHRHIKNCSGLLRDRLVVHNPGTPPDPEMADAGSDLLLVCEEPFARWQTNEVQHRLGELPYPRDRCGYMVTEVPNHHLPSLVRDLRRRAAYIFVTEIVGDFYERFGPSSWGMLMESLSEQAQ</sequence>
<dbReference type="Pfam" id="PF12138">
    <property type="entry name" value="Spherulin4"/>
    <property type="match status" value="2"/>
</dbReference>
<dbReference type="PANTHER" id="PTHR35040:SF9">
    <property type="entry name" value="4-LIKE CELL SURFACE PROTEIN, PUTATIVE (AFU_ORTHOLOGUE AFUA_4G14080)-RELATED"/>
    <property type="match status" value="1"/>
</dbReference>
<dbReference type="RefSeq" id="XP_025479382.1">
    <property type="nucleotide sequence ID" value="XM_025626728.1"/>
</dbReference>
<dbReference type="AlphaFoldDB" id="A0A318YIH2"/>
<organism evidence="2 3">
    <name type="scientific">Aspergillus neoniger (strain CBS 115656)</name>
    <dbReference type="NCBI Taxonomy" id="1448310"/>
    <lineage>
        <taxon>Eukaryota</taxon>
        <taxon>Fungi</taxon>
        <taxon>Dikarya</taxon>
        <taxon>Ascomycota</taxon>
        <taxon>Pezizomycotina</taxon>
        <taxon>Eurotiomycetes</taxon>
        <taxon>Eurotiomycetidae</taxon>
        <taxon>Eurotiales</taxon>
        <taxon>Aspergillaceae</taxon>
        <taxon>Aspergillus</taxon>
        <taxon>Aspergillus subgen. Circumdati</taxon>
    </lineage>
</organism>
<protein>
    <recommendedName>
        <fullName evidence="4">Cell surface protein</fullName>
    </recommendedName>
</protein>
<evidence type="ECO:0000313" key="3">
    <source>
        <dbReference type="Proteomes" id="UP000247647"/>
    </source>
</evidence>
<dbReference type="Proteomes" id="UP000247647">
    <property type="component" value="Unassembled WGS sequence"/>
</dbReference>
<evidence type="ECO:0008006" key="4">
    <source>
        <dbReference type="Google" id="ProtNLM"/>
    </source>
</evidence>
<feature type="transmembrane region" description="Helical" evidence="1">
    <location>
        <begin position="31"/>
        <end position="55"/>
    </location>
</feature>